<name>A0ABQ2D253_9DEIO</name>
<comment type="function">
    <text evidence="9">Ferredoxins are iron-sulfur proteins that transfer electrons in a wide variety of metabolic reactions.</text>
</comment>
<proteinExistence type="predicted"/>
<dbReference type="PRINTS" id="PR00354">
    <property type="entry name" value="7FE8SFRDOXIN"/>
</dbReference>
<dbReference type="InterPro" id="IPR017896">
    <property type="entry name" value="4Fe4S_Fe-S-bd"/>
</dbReference>
<keyword evidence="4 9" id="KW-0004">4Fe-4S</keyword>
<evidence type="ECO:0000313" key="11">
    <source>
        <dbReference type="EMBL" id="GGJ37205.1"/>
    </source>
</evidence>
<evidence type="ECO:0000256" key="8">
    <source>
        <dbReference type="ARBA" id="ARBA00023014"/>
    </source>
</evidence>
<keyword evidence="7 9" id="KW-0408">Iron</keyword>
<evidence type="ECO:0000256" key="2">
    <source>
        <dbReference type="ARBA" id="ARBA00001966"/>
    </source>
</evidence>
<dbReference type="PANTHER" id="PTHR42859:SF2">
    <property type="entry name" value="FERREDOXIN"/>
    <property type="match status" value="1"/>
</dbReference>
<dbReference type="Pfam" id="PF00037">
    <property type="entry name" value="Fer4"/>
    <property type="match status" value="1"/>
</dbReference>
<gene>
    <name evidence="11" type="ORF">GCM10008938_24160</name>
</gene>
<dbReference type="Gene3D" id="3.30.70.20">
    <property type="match status" value="1"/>
</dbReference>
<evidence type="ECO:0000256" key="3">
    <source>
        <dbReference type="ARBA" id="ARBA00022448"/>
    </source>
</evidence>
<evidence type="ECO:0000256" key="5">
    <source>
        <dbReference type="ARBA" id="ARBA00022723"/>
    </source>
</evidence>
<dbReference type="EMBL" id="BMOD01000008">
    <property type="protein sequence ID" value="GGJ37205.1"/>
    <property type="molecule type" value="Genomic_DNA"/>
</dbReference>
<reference evidence="12" key="1">
    <citation type="journal article" date="2019" name="Int. J. Syst. Evol. Microbiol.">
        <title>The Global Catalogue of Microorganisms (GCM) 10K type strain sequencing project: providing services to taxonomists for standard genome sequencing and annotation.</title>
        <authorList>
            <consortium name="The Broad Institute Genomics Platform"/>
            <consortium name="The Broad Institute Genome Sequencing Center for Infectious Disease"/>
            <person name="Wu L."/>
            <person name="Ma J."/>
        </authorList>
    </citation>
    <scope>NUCLEOTIDE SEQUENCE [LARGE SCALE GENOMIC DNA]</scope>
    <source>
        <strain evidence="12">JCM 14370</strain>
    </source>
</reference>
<sequence length="78" mass="8364">MPHIIVSPCIGTKDQACTEVCPVECIYDAGDQFLIHPDECIDCGACVPACPVNAIFPEEDIPGGEESFIEKAKVHFGV</sequence>
<dbReference type="InterPro" id="IPR050294">
    <property type="entry name" value="RnfB_subfamily"/>
</dbReference>
<dbReference type="RefSeq" id="WP_189002950.1">
    <property type="nucleotide sequence ID" value="NZ_BMOD01000008.1"/>
</dbReference>
<evidence type="ECO:0000256" key="4">
    <source>
        <dbReference type="ARBA" id="ARBA00022485"/>
    </source>
</evidence>
<evidence type="ECO:0000256" key="6">
    <source>
        <dbReference type="ARBA" id="ARBA00022982"/>
    </source>
</evidence>
<organism evidence="11 12">
    <name type="scientific">Deinococcus roseus</name>
    <dbReference type="NCBI Taxonomy" id="392414"/>
    <lineage>
        <taxon>Bacteria</taxon>
        <taxon>Thermotogati</taxon>
        <taxon>Deinococcota</taxon>
        <taxon>Deinococci</taxon>
        <taxon>Deinococcales</taxon>
        <taxon>Deinococcaceae</taxon>
        <taxon>Deinococcus</taxon>
    </lineage>
</organism>
<dbReference type="Proteomes" id="UP000632222">
    <property type="component" value="Unassembled WGS sequence"/>
</dbReference>
<evidence type="ECO:0000259" key="10">
    <source>
        <dbReference type="PROSITE" id="PS51379"/>
    </source>
</evidence>
<evidence type="ECO:0000256" key="1">
    <source>
        <dbReference type="ARBA" id="ARBA00001927"/>
    </source>
</evidence>
<dbReference type="PANTHER" id="PTHR42859">
    <property type="entry name" value="OXIDOREDUCTASE"/>
    <property type="match status" value="1"/>
</dbReference>
<comment type="caution">
    <text evidence="11">The sequence shown here is derived from an EMBL/GenBank/DDBJ whole genome shotgun (WGS) entry which is preliminary data.</text>
</comment>
<evidence type="ECO:0000256" key="7">
    <source>
        <dbReference type="ARBA" id="ARBA00023004"/>
    </source>
</evidence>
<dbReference type="InterPro" id="IPR017900">
    <property type="entry name" value="4Fe4S_Fe_S_CS"/>
</dbReference>
<keyword evidence="3 9" id="KW-0813">Transport</keyword>
<comment type="cofactor">
    <cofactor evidence="2 9">
        <name>[4Fe-4S] cluster</name>
        <dbReference type="ChEBI" id="CHEBI:49883"/>
    </cofactor>
</comment>
<evidence type="ECO:0000313" key="12">
    <source>
        <dbReference type="Proteomes" id="UP000632222"/>
    </source>
</evidence>
<keyword evidence="5 9" id="KW-0479">Metal-binding</keyword>
<dbReference type="InterPro" id="IPR000813">
    <property type="entry name" value="7Fe_ferredoxin"/>
</dbReference>
<feature type="domain" description="4Fe-4S ferredoxin-type" evidence="10">
    <location>
        <begin position="31"/>
        <end position="60"/>
    </location>
</feature>
<comment type="cofactor">
    <cofactor evidence="1">
        <name>[3Fe-4S] cluster</name>
        <dbReference type="ChEBI" id="CHEBI:21137"/>
    </cofactor>
</comment>
<dbReference type="SUPFAM" id="SSF54862">
    <property type="entry name" value="4Fe-4S ferredoxins"/>
    <property type="match status" value="1"/>
</dbReference>
<keyword evidence="6 9" id="KW-0249">Electron transport</keyword>
<dbReference type="PROSITE" id="PS51379">
    <property type="entry name" value="4FE4S_FER_2"/>
    <property type="match status" value="1"/>
</dbReference>
<protein>
    <recommendedName>
        <fullName evidence="9">Ferredoxin</fullName>
    </recommendedName>
</protein>
<keyword evidence="12" id="KW-1185">Reference proteome</keyword>
<keyword evidence="8 9" id="KW-0411">Iron-sulfur</keyword>
<accession>A0ABQ2D253</accession>
<dbReference type="PROSITE" id="PS00198">
    <property type="entry name" value="4FE4S_FER_1"/>
    <property type="match status" value="1"/>
</dbReference>
<evidence type="ECO:0000256" key="9">
    <source>
        <dbReference type="RuleBase" id="RU365098"/>
    </source>
</evidence>